<dbReference type="EMBL" id="JARH01000547">
    <property type="protein sequence ID" value="EXF79557.1"/>
    <property type="molecule type" value="Genomic_DNA"/>
</dbReference>
<reference evidence="2 3" key="1">
    <citation type="submission" date="2014-02" db="EMBL/GenBank/DDBJ databases">
        <title>The genome sequence of Colletotrichum fioriniae PJ7.</title>
        <authorList>
            <person name="Baroncelli R."/>
            <person name="Thon M.R."/>
        </authorList>
    </citation>
    <scope>NUCLEOTIDE SEQUENCE [LARGE SCALE GENOMIC DNA]</scope>
    <source>
        <strain evidence="2 3">PJ7</strain>
    </source>
</reference>
<feature type="signal peptide" evidence="1">
    <location>
        <begin position="1"/>
        <end position="18"/>
    </location>
</feature>
<sequence>MKIFNIIVGLAIVGFAAAAKPNCPEHSDCMQNDCINFDLNKFVGGAENRSKSTMLTANCPNRKKGANEADRVGTTLDLHNCIGNNPTGFIWKEQLSPSNVEILALF</sequence>
<evidence type="ECO:0000313" key="3">
    <source>
        <dbReference type="Proteomes" id="UP000020467"/>
    </source>
</evidence>
<dbReference type="InterPro" id="IPR036673">
    <property type="entry name" value="Cyanovirin-N_sf"/>
</dbReference>
<dbReference type="OrthoDB" id="2947935at2759"/>
<proteinExistence type="predicted"/>
<dbReference type="KEGG" id="cfj:CFIO01_03674"/>
<evidence type="ECO:0000256" key="1">
    <source>
        <dbReference type="SAM" id="SignalP"/>
    </source>
</evidence>
<dbReference type="AlphaFoldDB" id="A0A010QHY9"/>
<comment type="caution">
    <text evidence="2">The sequence shown here is derived from an EMBL/GenBank/DDBJ whole genome shotgun (WGS) entry which is preliminary data.</text>
</comment>
<accession>A0A010QHY9</accession>
<feature type="chain" id="PRO_5001454911" description="Cyanovirin-N domain-containing protein" evidence="1">
    <location>
        <begin position="19"/>
        <end position="106"/>
    </location>
</feature>
<organism evidence="2 3">
    <name type="scientific">Colletotrichum fioriniae PJ7</name>
    <dbReference type="NCBI Taxonomy" id="1445577"/>
    <lineage>
        <taxon>Eukaryota</taxon>
        <taxon>Fungi</taxon>
        <taxon>Dikarya</taxon>
        <taxon>Ascomycota</taxon>
        <taxon>Pezizomycotina</taxon>
        <taxon>Sordariomycetes</taxon>
        <taxon>Hypocreomycetidae</taxon>
        <taxon>Glomerellales</taxon>
        <taxon>Glomerellaceae</taxon>
        <taxon>Colletotrichum</taxon>
        <taxon>Colletotrichum acutatum species complex</taxon>
    </lineage>
</organism>
<keyword evidence="3" id="KW-1185">Reference proteome</keyword>
<gene>
    <name evidence="2" type="ORF">CFIO01_03674</name>
</gene>
<dbReference type="HOGENOM" id="CLU_2223070_0_0_1"/>
<protein>
    <recommendedName>
        <fullName evidence="4">Cyanovirin-N domain-containing protein</fullName>
    </recommendedName>
</protein>
<dbReference type="Proteomes" id="UP000020467">
    <property type="component" value="Unassembled WGS sequence"/>
</dbReference>
<evidence type="ECO:0008006" key="4">
    <source>
        <dbReference type="Google" id="ProtNLM"/>
    </source>
</evidence>
<evidence type="ECO:0000313" key="2">
    <source>
        <dbReference type="EMBL" id="EXF79557.1"/>
    </source>
</evidence>
<dbReference type="SUPFAM" id="SSF51322">
    <property type="entry name" value="Cyanovirin-N"/>
    <property type="match status" value="1"/>
</dbReference>
<keyword evidence="1" id="KW-0732">Signal</keyword>
<name>A0A010QHY9_9PEZI</name>